<dbReference type="PATRIC" id="fig|743719.3.peg.5150"/>
<keyword evidence="7 9" id="KW-0720">Serine protease</keyword>
<dbReference type="PROSITE" id="PS00138">
    <property type="entry name" value="SUBTILASE_SER"/>
    <property type="match status" value="1"/>
</dbReference>
<feature type="domain" description="SLH" evidence="13">
    <location>
        <begin position="1369"/>
        <end position="1428"/>
    </location>
</feature>
<dbReference type="RefSeq" id="WP_007132220.1">
    <property type="nucleotide sequence ID" value="NZ_AGIP01000016.1"/>
</dbReference>
<evidence type="ECO:0000313" key="15">
    <source>
        <dbReference type="Proteomes" id="UP000003891"/>
    </source>
</evidence>
<feature type="compositionally biased region" description="Basic and acidic residues" evidence="11">
    <location>
        <begin position="239"/>
        <end position="253"/>
    </location>
</feature>
<dbReference type="CDD" id="cd02133">
    <property type="entry name" value="PA_C5a_like"/>
    <property type="match status" value="1"/>
</dbReference>
<feature type="active site" description="Charge relay system" evidence="8 9">
    <location>
        <position position="263"/>
    </location>
</feature>
<dbReference type="SUPFAM" id="SSF52025">
    <property type="entry name" value="PA domain"/>
    <property type="match status" value="1"/>
</dbReference>
<comment type="similarity">
    <text evidence="1 9 10">Belongs to the peptidase S8 family.</text>
</comment>
<sequence length="1428" mass="153286">MSKRWLSILLSLLLALSLVVPAAAAPISGEKLESGKFTAEQADLLEQTIERRAQQLADPVLDQSLLQSRGSVNVIVELSEEPVALSEGISSLQGKSFSSSEEKKVREAVQLEQQTFIRNLDRNQIDYTISNEYHYALNGISLEVNSDQLEALAEQPGVLGVYPDLEVAVDPVHEVSPYMKDTGPFIGAPDVWNLGYTGKGVKVGVIDTGIDYLHPNLKDAYKGGYDFVNNDEDPYETTPQDHQKDPTNPKPVDDDGRTYWTDHGTHVAGTVAAREGGEYGVKGIAPEAELYAYKVLGPYGSGKSSWVLGGIDRAVQDGMDVINLSLGNSLNDPEYITSIALNNAMLAGVTAVVASGNSGPQRWTVGSPGAAALPITVGNSTGPQEEVRVTSTFFTDPIQPATLSSPLNEGDAEQNTPATVTTATYPPSVTSDTYETELMAWNLAVAPEDVLDGDFGLVYVGLGSPEDFEGKDMKGKIALIKRGELPFVDKMANAQKAGATAAIIYNNVDDSINPIPYFGDSFSFLTTLKMSLEEGEYIRQRLEAEPDLKVNFSDFKRDRTEGDEINSSSSRGPAQKTLDIKPDVVAPGTSILSSIPAYGKDDPDADYSKAYDRLTGTSMAAPHVAGLAALILQKNPEWTPFDVKVALMNNAKVLDTDNYDVNDQGAGRVQALKTIQATELVKVLDKTSYTDRGVRYEQDNITGSINFGNFTGTTEETTITKKIRVESLNGLVDNFRVEVEPMASRVTPGVTVTVDQPAFTLDGQVELEVSLNVPKGISSTSEHQGHIVIISDVNKYYVPYAAYFNLQKVGINYIDTFTEDEEDLPHFKLDDQGELDNMYVAFELYNQMNLVILDLYDALNTEAGEDGDGVIGQIFGARNLQAGPYYMEWDGTYLDSSTGEPVMLKDGLYSIDLSAQDSSLRIFTDYVRDPFFVKRTAPKIVIDAKTTIHKQEAALLKGTVDDLYVTAAPVLKEDWFIDDFDVSEWLDAKYTIKRANKSVAKEGSFDVEQDGAFTIPLDGLSSGNYTVELSVKDRQGLEGTATVDLQLTGAPGPGNPDPGNPGGGSGGGGGSSSGGGSTTPSTPAPEVSGDAKVTTKKNTDGTESAIAALSETAVSAGIAGDGKEVKLDVSKLDFTKYSDVAFTLNKATVDKLKASGKPLVIQGNGFALTVPADALDDFTTASGFNLTVSVAAGKAGNPASLNVVSPLVTVKHADKFKHSILLTLNYDSAKVKDARKVGAYMQSATGDMVSAGLLHSAAKGSITFRIYVPASYVAAENSVTFNDISGHWAKDEIEVAASQHVTYGTGAGRFSPNTTITRAEFATLLDRIFETGIDWDTRSKEAGAKNPLTRVEMVTMIADALKVESEGGQLSFSDAKQIPADARAAVAFAVEQGLVKGMNGNRFAPEETSTRAQVSVIVYRLLDYLNKI</sequence>
<evidence type="ECO:0000259" key="13">
    <source>
        <dbReference type="PROSITE" id="PS51272"/>
    </source>
</evidence>
<feature type="signal peptide" evidence="12">
    <location>
        <begin position="1"/>
        <end position="24"/>
    </location>
</feature>
<dbReference type="InterPro" id="IPR022398">
    <property type="entry name" value="Peptidase_S8_His-AS"/>
</dbReference>
<evidence type="ECO:0000256" key="3">
    <source>
        <dbReference type="ARBA" id="ARBA00022525"/>
    </source>
</evidence>
<dbReference type="InterPro" id="IPR015500">
    <property type="entry name" value="Peptidase_S8_subtilisin-rel"/>
</dbReference>
<evidence type="ECO:0000256" key="1">
    <source>
        <dbReference type="ARBA" id="ARBA00011073"/>
    </source>
</evidence>
<dbReference type="InterPro" id="IPR036852">
    <property type="entry name" value="Peptidase_S8/S53_dom_sf"/>
</dbReference>
<reference evidence="14 15" key="1">
    <citation type="submission" date="2011-09" db="EMBL/GenBank/DDBJ databases">
        <title>The draft genome of Paenibacillus lactis 154.</title>
        <authorList>
            <consortium name="US DOE Joint Genome Institute (JGI-PGF)"/>
            <person name="Lucas S."/>
            <person name="Han J."/>
            <person name="Lapidus A."/>
            <person name="Cheng J.-F."/>
            <person name="Goodwin L."/>
            <person name="Pitluck S."/>
            <person name="Peters L."/>
            <person name="Land M.L."/>
            <person name="Hauser L."/>
            <person name="Siebers A."/>
            <person name="Thelen M."/>
            <person name="Hugenholtz P."/>
            <person name="Allgaier M."/>
            <person name="Woyke T.J."/>
        </authorList>
    </citation>
    <scope>NUCLEOTIDE SEQUENCE [LARGE SCALE GENOMIC DNA]</scope>
    <source>
        <strain evidence="14 15">154</strain>
    </source>
</reference>
<evidence type="ECO:0000256" key="11">
    <source>
        <dbReference type="SAM" id="MobiDB-lite"/>
    </source>
</evidence>
<dbReference type="Pfam" id="PF02225">
    <property type="entry name" value="PA"/>
    <property type="match status" value="1"/>
</dbReference>
<dbReference type="GO" id="GO:0006508">
    <property type="term" value="P:proteolysis"/>
    <property type="evidence" value="ECO:0007669"/>
    <property type="project" value="UniProtKB-KW"/>
</dbReference>
<evidence type="ECO:0000256" key="6">
    <source>
        <dbReference type="ARBA" id="ARBA00022801"/>
    </source>
</evidence>
<dbReference type="InterPro" id="IPR010259">
    <property type="entry name" value="S8pro/Inhibitor_I9"/>
</dbReference>
<feature type="domain" description="SLH" evidence="13">
    <location>
        <begin position="1276"/>
        <end position="1339"/>
    </location>
</feature>
<keyword evidence="5 12" id="KW-0732">Signal</keyword>
<proteinExistence type="inferred from homology"/>
<feature type="active site" description="Charge relay system" evidence="8 9">
    <location>
        <position position="207"/>
    </location>
</feature>
<protein>
    <submittedName>
        <fullName evidence="14">Peptidase S8 and S53 subtilisin kexin sedolisin</fullName>
    </submittedName>
</protein>
<evidence type="ECO:0000256" key="10">
    <source>
        <dbReference type="RuleBase" id="RU003355"/>
    </source>
</evidence>
<keyword evidence="6 9" id="KW-0378">Hydrolase</keyword>
<dbReference type="Pfam" id="PF05922">
    <property type="entry name" value="Inhibitor_I9"/>
    <property type="match status" value="1"/>
</dbReference>
<feature type="compositionally biased region" description="Gly residues" evidence="11">
    <location>
        <begin position="1060"/>
        <end position="1077"/>
    </location>
</feature>
<dbReference type="PANTHER" id="PTHR43806:SF65">
    <property type="entry name" value="SERINE PROTEASE APRX"/>
    <property type="match status" value="1"/>
</dbReference>
<accession>G4HM50</accession>
<feature type="active site" description="Charge relay system" evidence="8 9">
    <location>
        <position position="618"/>
    </location>
</feature>
<evidence type="ECO:0000256" key="9">
    <source>
        <dbReference type="PROSITE-ProRule" id="PRU01240"/>
    </source>
</evidence>
<evidence type="ECO:0000313" key="14">
    <source>
        <dbReference type="EMBL" id="EHB54602.1"/>
    </source>
</evidence>
<dbReference type="EMBL" id="AGIP01000016">
    <property type="protein sequence ID" value="EHB54602.1"/>
    <property type="molecule type" value="Genomic_DNA"/>
</dbReference>
<evidence type="ECO:0000256" key="7">
    <source>
        <dbReference type="ARBA" id="ARBA00022825"/>
    </source>
</evidence>
<dbReference type="InterPro" id="IPR046450">
    <property type="entry name" value="PA_dom_sf"/>
</dbReference>
<keyword evidence="2" id="KW-0134">Cell wall</keyword>
<feature type="region of interest" description="Disordered" evidence="11">
    <location>
        <begin position="1045"/>
        <end position="1099"/>
    </location>
</feature>
<dbReference type="InterPro" id="IPR050131">
    <property type="entry name" value="Peptidase_S8_subtilisin-like"/>
</dbReference>
<dbReference type="eggNOG" id="COG5492">
    <property type="taxonomic scope" value="Bacteria"/>
</dbReference>
<dbReference type="Pfam" id="PF00082">
    <property type="entry name" value="Peptidase_S8"/>
    <property type="match status" value="1"/>
</dbReference>
<feature type="region of interest" description="Disordered" evidence="11">
    <location>
        <begin position="401"/>
        <end position="424"/>
    </location>
</feature>
<dbReference type="CDD" id="cd07474">
    <property type="entry name" value="Peptidases_S8_subtilisin_Vpr-like"/>
    <property type="match status" value="1"/>
</dbReference>
<dbReference type="OrthoDB" id="9798386at2"/>
<feature type="chain" id="PRO_5003463954" evidence="12">
    <location>
        <begin position="25"/>
        <end position="1428"/>
    </location>
</feature>
<dbReference type="Gene3D" id="3.40.50.200">
    <property type="entry name" value="Peptidase S8/S53 domain"/>
    <property type="match status" value="2"/>
</dbReference>
<dbReference type="InterPro" id="IPR023828">
    <property type="entry name" value="Peptidase_S8_Ser-AS"/>
</dbReference>
<gene>
    <name evidence="14" type="ORF">PaelaDRAFT_5061</name>
</gene>
<keyword evidence="4 9" id="KW-0645">Protease</keyword>
<dbReference type="SUPFAM" id="SSF52743">
    <property type="entry name" value="Subtilisin-like"/>
    <property type="match status" value="1"/>
</dbReference>
<dbReference type="Proteomes" id="UP000003891">
    <property type="component" value="Unassembled WGS sequence"/>
</dbReference>
<evidence type="ECO:0000256" key="5">
    <source>
        <dbReference type="ARBA" id="ARBA00022729"/>
    </source>
</evidence>
<dbReference type="PRINTS" id="PR00723">
    <property type="entry name" value="SUBTILISIN"/>
</dbReference>
<evidence type="ECO:0000256" key="12">
    <source>
        <dbReference type="SAM" id="SignalP"/>
    </source>
</evidence>
<dbReference type="InterPro" id="IPR000209">
    <property type="entry name" value="Peptidase_S8/S53_dom"/>
</dbReference>
<dbReference type="PROSITE" id="PS51892">
    <property type="entry name" value="SUBTILASE"/>
    <property type="match status" value="1"/>
</dbReference>
<keyword evidence="3" id="KW-0964">Secreted</keyword>
<dbReference type="STRING" id="743719.PaelaDRAFT_5061"/>
<dbReference type="eggNOG" id="COG1404">
    <property type="taxonomic scope" value="Bacteria"/>
</dbReference>
<evidence type="ECO:0000256" key="2">
    <source>
        <dbReference type="ARBA" id="ARBA00022512"/>
    </source>
</evidence>
<dbReference type="PANTHER" id="PTHR43806">
    <property type="entry name" value="PEPTIDASE S8"/>
    <property type="match status" value="1"/>
</dbReference>
<dbReference type="Pfam" id="PF00395">
    <property type="entry name" value="SLH"/>
    <property type="match status" value="2"/>
</dbReference>
<evidence type="ECO:0000256" key="4">
    <source>
        <dbReference type="ARBA" id="ARBA00022670"/>
    </source>
</evidence>
<dbReference type="PROSITE" id="PS51272">
    <property type="entry name" value="SLH"/>
    <property type="match status" value="2"/>
</dbReference>
<name>G4HM50_9BACL</name>
<feature type="region of interest" description="Disordered" evidence="11">
    <location>
        <begin position="228"/>
        <end position="253"/>
    </location>
</feature>
<dbReference type="PROSITE" id="PS00137">
    <property type="entry name" value="SUBTILASE_HIS"/>
    <property type="match status" value="1"/>
</dbReference>
<evidence type="ECO:0000256" key="8">
    <source>
        <dbReference type="PIRSR" id="PIRSR615500-1"/>
    </source>
</evidence>
<dbReference type="InterPro" id="IPR003137">
    <property type="entry name" value="PA_domain"/>
</dbReference>
<dbReference type="InterPro" id="IPR034213">
    <property type="entry name" value="S8_Vpr-like"/>
</dbReference>
<dbReference type="InterPro" id="IPR001119">
    <property type="entry name" value="SLH_dom"/>
</dbReference>
<dbReference type="PROSITE" id="PS00136">
    <property type="entry name" value="SUBTILASE_ASP"/>
    <property type="match status" value="1"/>
</dbReference>
<dbReference type="Gene3D" id="3.50.30.30">
    <property type="match status" value="1"/>
</dbReference>
<dbReference type="InterPro" id="IPR023827">
    <property type="entry name" value="Peptidase_S8_Asp-AS"/>
</dbReference>
<organism evidence="14 15">
    <name type="scientific">Paenibacillus lactis 154</name>
    <dbReference type="NCBI Taxonomy" id="743719"/>
    <lineage>
        <taxon>Bacteria</taxon>
        <taxon>Bacillati</taxon>
        <taxon>Bacillota</taxon>
        <taxon>Bacilli</taxon>
        <taxon>Bacillales</taxon>
        <taxon>Paenibacillaceae</taxon>
        <taxon>Paenibacillus</taxon>
    </lineage>
</organism>
<dbReference type="GO" id="GO:0004252">
    <property type="term" value="F:serine-type endopeptidase activity"/>
    <property type="evidence" value="ECO:0007669"/>
    <property type="project" value="UniProtKB-UniRule"/>
</dbReference>